<feature type="transmembrane region" description="Helical" evidence="5">
    <location>
        <begin position="480"/>
        <end position="501"/>
    </location>
</feature>
<evidence type="ECO:0000256" key="3">
    <source>
        <dbReference type="ARBA" id="ARBA00022989"/>
    </source>
</evidence>
<evidence type="ECO:0000256" key="2">
    <source>
        <dbReference type="ARBA" id="ARBA00022692"/>
    </source>
</evidence>
<comment type="caution">
    <text evidence="7">The sequence shown here is derived from an EMBL/GenBank/DDBJ whole genome shotgun (WGS) entry which is preliminary data.</text>
</comment>
<dbReference type="RefSeq" id="XP_070920077.1">
    <property type="nucleotide sequence ID" value="XM_071063976.1"/>
</dbReference>
<dbReference type="Proteomes" id="UP001628179">
    <property type="component" value="Unassembled WGS sequence"/>
</dbReference>
<keyword evidence="8" id="KW-1185">Reference proteome</keyword>
<feature type="transmembrane region" description="Helical" evidence="5">
    <location>
        <begin position="138"/>
        <end position="157"/>
    </location>
</feature>
<keyword evidence="3 5" id="KW-1133">Transmembrane helix</keyword>
<sequence>MDRTSTELHERASAPRHLVAQQYARLVEAQAQSPDKIFITGSELKDLDPNLVTLDHNAGEHPRSWPLIKKVRTTGIVAALCFLSPFASTIFAPSIHLVMADLGITDSTLGALQVSVFLFAYAVGPLFLAPLSELYGRAVILQLGNIVFVAFSVGGGFSRTPAQLSVCRFLAGIGGSSGLAVVGGVAMDLWDLEARPKATGLIMLGPILGPILGPVCGGWMSAGTSWRWTMWVPAISAGFLGLLALIWLDESYAPWILQTKLRRARAKSHRADFYSVLDLNSVAKATLGSVLVQFIRPVIYLVVDPALLLASLFYSMCFGVAYLVLVTYADVFGFGYGHSVGIIGTDFLALGVGMIIGTVGTMKLMEAVFKKDSPKDKPFKPESRLLSCAPGLVLGAGGLLLYGFAAFKTHFIVPLIGIAIFAVGVMSIMPDMQIAIQVFTVESFEFPASAFASISVLRCLFAGAFPLFGQKLFVAVGVDWGIALLAFLILGIGLPFVPVMYKYGPRLRKVGAANMARLEGYSVENADK</sequence>
<feature type="transmembrane region" description="Helical" evidence="5">
    <location>
        <begin position="111"/>
        <end position="131"/>
    </location>
</feature>
<keyword evidence="2 5" id="KW-0812">Transmembrane</keyword>
<dbReference type="EMBL" id="BAAFSV010000005">
    <property type="protein sequence ID" value="GAB1318346.1"/>
    <property type="molecule type" value="Genomic_DNA"/>
</dbReference>
<dbReference type="Gene3D" id="1.20.1250.20">
    <property type="entry name" value="MFS general substrate transporter like domains"/>
    <property type="match status" value="1"/>
</dbReference>
<evidence type="ECO:0000256" key="1">
    <source>
        <dbReference type="ARBA" id="ARBA00004141"/>
    </source>
</evidence>
<dbReference type="PANTHER" id="PTHR23502">
    <property type="entry name" value="MAJOR FACILITATOR SUPERFAMILY"/>
    <property type="match status" value="1"/>
</dbReference>
<feature type="transmembrane region" description="Helical" evidence="5">
    <location>
        <begin position="169"/>
        <end position="189"/>
    </location>
</feature>
<feature type="transmembrane region" description="Helical" evidence="5">
    <location>
        <begin position="201"/>
        <end position="222"/>
    </location>
</feature>
<proteinExistence type="predicted"/>
<evidence type="ECO:0000313" key="8">
    <source>
        <dbReference type="Proteomes" id="UP001628179"/>
    </source>
</evidence>
<feature type="transmembrane region" description="Helical" evidence="5">
    <location>
        <begin position="340"/>
        <end position="364"/>
    </location>
</feature>
<dbReference type="InterPro" id="IPR036259">
    <property type="entry name" value="MFS_trans_sf"/>
</dbReference>
<feature type="domain" description="Major facilitator superfamily (MFS) profile" evidence="6">
    <location>
        <begin position="73"/>
        <end position="508"/>
    </location>
</feature>
<dbReference type="PANTHER" id="PTHR23502:SF60">
    <property type="entry name" value="MAJOR FACILITATOR SUPERFAMILY (MFS) PROFILE DOMAIN-CONTAINING PROTEIN-RELATED"/>
    <property type="match status" value="1"/>
</dbReference>
<dbReference type="Pfam" id="PF07690">
    <property type="entry name" value="MFS_1"/>
    <property type="match status" value="1"/>
</dbReference>
<evidence type="ECO:0000313" key="7">
    <source>
        <dbReference type="EMBL" id="GAB1318346.1"/>
    </source>
</evidence>
<feature type="transmembrane region" description="Helical" evidence="5">
    <location>
        <begin position="228"/>
        <end position="248"/>
    </location>
</feature>
<organism evidence="7 8">
    <name type="scientific">Madurella fahalii</name>
    <dbReference type="NCBI Taxonomy" id="1157608"/>
    <lineage>
        <taxon>Eukaryota</taxon>
        <taxon>Fungi</taxon>
        <taxon>Dikarya</taxon>
        <taxon>Ascomycota</taxon>
        <taxon>Pezizomycotina</taxon>
        <taxon>Sordariomycetes</taxon>
        <taxon>Sordariomycetidae</taxon>
        <taxon>Sordariales</taxon>
        <taxon>Sordariales incertae sedis</taxon>
        <taxon>Madurella</taxon>
    </lineage>
</organism>
<feature type="transmembrane region" description="Helical" evidence="5">
    <location>
        <begin position="76"/>
        <end position="99"/>
    </location>
</feature>
<dbReference type="PROSITE" id="PS50850">
    <property type="entry name" value="MFS"/>
    <property type="match status" value="1"/>
</dbReference>
<dbReference type="InterPro" id="IPR020846">
    <property type="entry name" value="MFS_dom"/>
</dbReference>
<comment type="subcellular location">
    <subcellularLocation>
        <location evidence="1">Membrane</location>
        <topology evidence="1">Multi-pass membrane protein</topology>
    </subcellularLocation>
</comment>
<evidence type="ECO:0000256" key="5">
    <source>
        <dbReference type="SAM" id="Phobius"/>
    </source>
</evidence>
<name>A0ABQ0GKS0_9PEZI</name>
<evidence type="ECO:0000259" key="6">
    <source>
        <dbReference type="PROSITE" id="PS50850"/>
    </source>
</evidence>
<dbReference type="GeneID" id="98179299"/>
<evidence type="ECO:0000256" key="4">
    <source>
        <dbReference type="ARBA" id="ARBA00023136"/>
    </source>
</evidence>
<accession>A0ABQ0GKS0</accession>
<feature type="transmembrane region" description="Helical" evidence="5">
    <location>
        <begin position="385"/>
        <end position="405"/>
    </location>
</feature>
<reference evidence="7 8" key="1">
    <citation type="submission" date="2024-09" db="EMBL/GenBank/DDBJ databases">
        <title>Itraconazole resistance in Madurella fahalii resulting from another homologue of gene encoding cytochrome P450 14-alpha sterol demethylase (CYP51).</title>
        <authorList>
            <person name="Yoshioka I."/>
            <person name="Fahal A.H."/>
            <person name="Kaneko S."/>
            <person name="Yaguchi T."/>
        </authorList>
    </citation>
    <scope>NUCLEOTIDE SEQUENCE [LARGE SCALE GENOMIC DNA]</scope>
    <source>
        <strain evidence="7 8">IFM 68171</strain>
    </source>
</reference>
<keyword evidence="4 5" id="KW-0472">Membrane</keyword>
<dbReference type="InterPro" id="IPR011701">
    <property type="entry name" value="MFS"/>
</dbReference>
<protein>
    <recommendedName>
        <fullName evidence="6">Major facilitator superfamily (MFS) profile domain-containing protein</fullName>
    </recommendedName>
</protein>
<gene>
    <name evidence="7" type="ORF">MFIFM68171_08556</name>
</gene>
<feature type="transmembrane region" description="Helical" evidence="5">
    <location>
        <begin position="411"/>
        <end position="429"/>
    </location>
</feature>
<feature type="transmembrane region" description="Helical" evidence="5">
    <location>
        <begin position="306"/>
        <end position="328"/>
    </location>
</feature>
<feature type="transmembrane region" description="Helical" evidence="5">
    <location>
        <begin position="450"/>
        <end position="468"/>
    </location>
</feature>
<dbReference type="SUPFAM" id="SSF103473">
    <property type="entry name" value="MFS general substrate transporter"/>
    <property type="match status" value="1"/>
</dbReference>